<gene>
    <name evidence="2" type="ORF">CRG98_005181</name>
</gene>
<keyword evidence="3" id="KW-1185">Reference proteome</keyword>
<evidence type="ECO:0000256" key="1">
    <source>
        <dbReference type="SAM" id="MobiDB-lite"/>
    </source>
</evidence>
<reference evidence="2 3" key="1">
    <citation type="submission" date="2017-11" db="EMBL/GenBank/DDBJ databases">
        <title>De-novo sequencing of pomegranate (Punica granatum L.) genome.</title>
        <authorList>
            <person name="Akparov Z."/>
            <person name="Amiraslanov A."/>
            <person name="Hajiyeva S."/>
            <person name="Abbasov M."/>
            <person name="Kaur K."/>
            <person name="Hamwieh A."/>
            <person name="Solovyev V."/>
            <person name="Salamov A."/>
            <person name="Braich B."/>
            <person name="Kosarev P."/>
            <person name="Mahmoud A."/>
            <person name="Hajiyev E."/>
            <person name="Babayeva S."/>
            <person name="Izzatullayeva V."/>
            <person name="Mammadov A."/>
            <person name="Mammadov A."/>
            <person name="Sharifova S."/>
            <person name="Ojaghi J."/>
            <person name="Eynullazada K."/>
            <person name="Bayramov B."/>
            <person name="Abdulazimova A."/>
            <person name="Shahmuradov I."/>
        </authorList>
    </citation>
    <scope>NUCLEOTIDE SEQUENCE [LARGE SCALE GENOMIC DNA]</scope>
    <source>
        <strain evidence="3">cv. AG2017</strain>
        <tissue evidence="2">Leaf</tissue>
    </source>
</reference>
<dbReference type="PANTHER" id="PTHR33384:SF17">
    <property type="entry name" value="VQ DOMAIN-CONTAINING PROTEIN"/>
    <property type="match status" value="1"/>
</dbReference>
<dbReference type="Proteomes" id="UP000233551">
    <property type="component" value="Unassembled WGS sequence"/>
</dbReference>
<comment type="caution">
    <text evidence="2">The sequence shown here is derived from an EMBL/GenBank/DDBJ whole genome shotgun (WGS) entry which is preliminary data.</text>
</comment>
<proteinExistence type="predicted"/>
<dbReference type="AlphaFoldDB" id="A0A2I0L126"/>
<dbReference type="EMBL" id="PGOL01000208">
    <property type="protein sequence ID" value="PKI74417.1"/>
    <property type="molecule type" value="Genomic_DNA"/>
</dbReference>
<dbReference type="PANTHER" id="PTHR33384">
    <property type="entry name" value="EXPRESSED PROTEIN"/>
    <property type="match status" value="1"/>
</dbReference>
<protein>
    <submittedName>
        <fullName evidence="2">Uncharacterized protein</fullName>
    </submittedName>
</protein>
<evidence type="ECO:0000313" key="2">
    <source>
        <dbReference type="EMBL" id="PKI74417.1"/>
    </source>
</evidence>
<feature type="region of interest" description="Disordered" evidence="1">
    <location>
        <begin position="14"/>
        <end position="37"/>
    </location>
</feature>
<organism evidence="2 3">
    <name type="scientific">Punica granatum</name>
    <name type="common">Pomegranate</name>
    <dbReference type="NCBI Taxonomy" id="22663"/>
    <lineage>
        <taxon>Eukaryota</taxon>
        <taxon>Viridiplantae</taxon>
        <taxon>Streptophyta</taxon>
        <taxon>Embryophyta</taxon>
        <taxon>Tracheophyta</taxon>
        <taxon>Spermatophyta</taxon>
        <taxon>Magnoliopsida</taxon>
        <taxon>eudicotyledons</taxon>
        <taxon>Gunneridae</taxon>
        <taxon>Pentapetalae</taxon>
        <taxon>rosids</taxon>
        <taxon>malvids</taxon>
        <taxon>Myrtales</taxon>
        <taxon>Lythraceae</taxon>
        <taxon>Punica</taxon>
    </lineage>
</organism>
<evidence type="ECO:0000313" key="3">
    <source>
        <dbReference type="Proteomes" id="UP000233551"/>
    </source>
</evidence>
<accession>A0A2I0L126</accession>
<name>A0A2I0L126_PUNGR</name>
<feature type="compositionally biased region" description="Basic residues" evidence="1">
    <location>
        <begin position="17"/>
        <end position="29"/>
    </location>
</feature>
<sequence>MHHCGVKSSLLDPSTTNHHHHHHHHHHHYQQQQPLCPKPRRPGCATPELLVPFRCTQHRFHSALCLNYYLFKGNALIRECTYLNIFSPSQPTGDGRSGILNLIVDKAVEGREPTCTGCLPPCYAGSPPSRTDNPLIHDVQFIRQTELLSPFTRTKLSDKFGFPV</sequence>